<gene>
    <name evidence="2" type="ORF">LTR24_002497</name>
</gene>
<feature type="region of interest" description="Disordered" evidence="1">
    <location>
        <begin position="1"/>
        <end position="22"/>
    </location>
</feature>
<sequence length="108" mass="11919">MSSNSTLSFELDESRQVHHAGDHVRAEPELILTKDYSVWEVLPDEENDSDEEGEVAPQLYAHEAKPSPFEFLSAAQQRPALYITPLVNRAIMSTSANARAAIESIGPP</sequence>
<dbReference type="Proteomes" id="UP001345013">
    <property type="component" value="Unassembled WGS sequence"/>
</dbReference>
<reference evidence="2 3" key="1">
    <citation type="submission" date="2023-08" db="EMBL/GenBank/DDBJ databases">
        <title>Black Yeasts Isolated from many extreme environments.</title>
        <authorList>
            <person name="Coleine C."/>
            <person name="Stajich J.E."/>
            <person name="Selbmann L."/>
        </authorList>
    </citation>
    <scope>NUCLEOTIDE SEQUENCE [LARGE SCALE GENOMIC DNA]</scope>
    <source>
        <strain evidence="2 3">CCFEE 5885</strain>
    </source>
</reference>
<feature type="compositionally biased region" description="Basic and acidic residues" evidence="1">
    <location>
        <begin position="12"/>
        <end position="22"/>
    </location>
</feature>
<keyword evidence="3" id="KW-1185">Reference proteome</keyword>
<evidence type="ECO:0000313" key="2">
    <source>
        <dbReference type="EMBL" id="KAK5096735.1"/>
    </source>
</evidence>
<evidence type="ECO:0000313" key="3">
    <source>
        <dbReference type="Proteomes" id="UP001345013"/>
    </source>
</evidence>
<name>A0ABR0KHN9_9EURO</name>
<protein>
    <submittedName>
        <fullName evidence="2">Uncharacterized protein</fullName>
    </submittedName>
</protein>
<accession>A0ABR0KHN9</accession>
<proteinExistence type="predicted"/>
<dbReference type="EMBL" id="JAVRRG010000021">
    <property type="protein sequence ID" value="KAK5096735.1"/>
    <property type="molecule type" value="Genomic_DNA"/>
</dbReference>
<evidence type="ECO:0000256" key="1">
    <source>
        <dbReference type="SAM" id="MobiDB-lite"/>
    </source>
</evidence>
<comment type="caution">
    <text evidence="2">The sequence shown here is derived from an EMBL/GenBank/DDBJ whole genome shotgun (WGS) entry which is preliminary data.</text>
</comment>
<organism evidence="2 3">
    <name type="scientific">Lithohypha guttulata</name>
    <dbReference type="NCBI Taxonomy" id="1690604"/>
    <lineage>
        <taxon>Eukaryota</taxon>
        <taxon>Fungi</taxon>
        <taxon>Dikarya</taxon>
        <taxon>Ascomycota</taxon>
        <taxon>Pezizomycotina</taxon>
        <taxon>Eurotiomycetes</taxon>
        <taxon>Chaetothyriomycetidae</taxon>
        <taxon>Chaetothyriales</taxon>
        <taxon>Trichomeriaceae</taxon>
        <taxon>Lithohypha</taxon>
    </lineage>
</organism>